<dbReference type="InterPro" id="IPR012334">
    <property type="entry name" value="Pectin_lyas_fold"/>
</dbReference>
<dbReference type="InterPro" id="IPR011050">
    <property type="entry name" value="Pectin_lyase_fold/virulence"/>
</dbReference>
<keyword evidence="5" id="KW-1185">Reference proteome</keyword>
<dbReference type="EMBL" id="CP131062">
    <property type="protein sequence ID" value="WNY28859.1"/>
    <property type="molecule type" value="Genomic_DNA"/>
</dbReference>
<feature type="compositionally biased region" description="Low complexity" evidence="1">
    <location>
        <begin position="383"/>
        <end position="420"/>
    </location>
</feature>
<keyword evidence="2" id="KW-0812">Transmembrane</keyword>
<feature type="domain" description="Right handed beta helix" evidence="3">
    <location>
        <begin position="118"/>
        <end position="217"/>
    </location>
</feature>
<evidence type="ECO:0000313" key="5">
    <source>
        <dbReference type="Proteomes" id="UP001302662"/>
    </source>
</evidence>
<dbReference type="Proteomes" id="UP001302662">
    <property type="component" value="Chromosome"/>
</dbReference>
<evidence type="ECO:0000256" key="2">
    <source>
        <dbReference type="SAM" id="Phobius"/>
    </source>
</evidence>
<feature type="transmembrane region" description="Helical" evidence="2">
    <location>
        <begin position="436"/>
        <end position="458"/>
    </location>
</feature>
<dbReference type="SUPFAM" id="SSF51126">
    <property type="entry name" value="Pectin lyase-like"/>
    <property type="match status" value="1"/>
</dbReference>
<organism evidence="4 5">
    <name type="scientific">Methanimicrococcus stummii</name>
    <dbReference type="NCBI Taxonomy" id="3028294"/>
    <lineage>
        <taxon>Archaea</taxon>
        <taxon>Methanobacteriati</taxon>
        <taxon>Methanobacteriota</taxon>
        <taxon>Stenosarchaea group</taxon>
        <taxon>Methanomicrobia</taxon>
        <taxon>Methanosarcinales</taxon>
        <taxon>Methanosarcinaceae</taxon>
        <taxon>Methanimicrococcus</taxon>
    </lineage>
</organism>
<dbReference type="Gene3D" id="2.160.20.10">
    <property type="entry name" value="Single-stranded right-handed beta-helix, Pectin lyase-like"/>
    <property type="match status" value="1"/>
</dbReference>
<name>A0AA96V944_9EURY</name>
<dbReference type="RefSeq" id="WP_316558864.1">
    <property type="nucleotide sequence ID" value="NZ_CP131062.1"/>
</dbReference>
<keyword evidence="2" id="KW-0472">Membrane</keyword>
<feature type="compositionally biased region" description="Low complexity" evidence="1">
    <location>
        <begin position="358"/>
        <end position="369"/>
    </location>
</feature>
<dbReference type="Pfam" id="PF13229">
    <property type="entry name" value="Beta_helix"/>
    <property type="match status" value="1"/>
</dbReference>
<dbReference type="GeneID" id="85197535"/>
<evidence type="ECO:0000313" key="4">
    <source>
        <dbReference type="EMBL" id="WNY28859.1"/>
    </source>
</evidence>
<reference evidence="4 5" key="1">
    <citation type="submission" date="2023-07" db="EMBL/GenBank/DDBJ databases">
        <title>Closed genome sequence of Methanimicrococcus sp. Es2.</title>
        <authorList>
            <person name="Protasov E."/>
            <person name="Platt K."/>
            <person name="Reeh H."/>
            <person name="Poehlein A."/>
            <person name="Daniel R."/>
            <person name="Brune A."/>
        </authorList>
    </citation>
    <scope>NUCLEOTIDE SEQUENCE [LARGE SCALE GENOMIC DNA]</scope>
    <source>
        <strain evidence="4 5">Es2</strain>
    </source>
</reference>
<accession>A0AA96V944</accession>
<dbReference type="AlphaFoldDB" id="A0AA96V944"/>
<proteinExistence type="predicted"/>
<feature type="region of interest" description="Disordered" evidence="1">
    <location>
        <begin position="356"/>
        <end position="430"/>
    </location>
</feature>
<feature type="compositionally biased region" description="Basic and acidic residues" evidence="1">
    <location>
        <begin position="421"/>
        <end position="430"/>
    </location>
</feature>
<gene>
    <name evidence="4" type="ORF">MmiEs2_10670</name>
</gene>
<evidence type="ECO:0000259" key="3">
    <source>
        <dbReference type="Pfam" id="PF13229"/>
    </source>
</evidence>
<keyword evidence="2" id="KW-1133">Transmembrane helix</keyword>
<dbReference type="InterPro" id="IPR039448">
    <property type="entry name" value="Beta_helix"/>
</dbReference>
<dbReference type="KEGG" id="mees:MmiEs2_10670"/>
<sequence length="463" mass="48342">MFKKLTLKLVLFTLTMVLAFGTSLAAADEITISGEADFADWTPAIGDVVHLTSDGAGGLLKSVLVSVESDSTIILSGEIYAADQYLISNQKTNITVTNETGVAPEVRLTGKSDGFKIQADQTTIKNITLNGTGVADYGFRVQAVNGTVFENVAATNMNKTAFDISRNTNAVYTNITAFNNGGFGITMTQGESVTVSGTTQNNAWGGLNVNNKQQNDASDISTTGIDVSGVASEETMPIVLEQYSAVTPENDVSQITPPAGVDLAASSIVVSNENGIDGGVITSRFILLNPENTPDENGQILAGILKSAVEGNVIEVPTGSYNIGDTEVPASITLEGDGVRLIGSLTRGIDVVIETDGDITTGDGKTSSSGGSGTGSARVVEPTNENTNANASANSNATETKDNSSASSAQNTANDNQTNNENEKQNSADTRDTRTLWVNLSVITAFVVLISGTAYYFVEKNKR</sequence>
<evidence type="ECO:0000256" key="1">
    <source>
        <dbReference type="SAM" id="MobiDB-lite"/>
    </source>
</evidence>
<protein>
    <recommendedName>
        <fullName evidence="3">Right handed beta helix domain-containing protein</fullName>
    </recommendedName>
</protein>